<gene>
    <name evidence="1" type="ORF">LV89_01884</name>
</gene>
<dbReference type="Proteomes" id="UP000245489">
    <property type="component" value="Unassembled WGS sequence"/>
</dbReference>
<dbReference type="OrthoDB" id="5622732at2"/>
<dbReference type="RefSeq" id="WP_109742639.1">
    <property type="nucleotide sequence ID" value="NZ_QGGO01000008.1"/>
</dbReference>
<dbReference type="EMBL" id="QGGO01000008">
    <property type="protein sequence ID" value="PWK27070.1"/>
    <property type="molecule type" value="Genomic_DNA"/>
</dbReference>
<reference evidence="1 2" key="1">
    <citation type="submission" date="2018-05" db="EMBL/GenBank/DDBJ databases">
        <title>Genomic Encyclopedia of Archaeal and Bacterial Type Strains, Phase II (KMG-II): from individual species to whole genera.</title>
        <authorList>
            <person name="Goeker M."/>
        </authorList>
    </citation>
    <scope>NUCLEOTIDE SEQUENCE [LARGE SCALE GENOMIC DNA]</scope>
    <source>
        <strain evidence="1 2">DSM 22214</strain>
    </source>
</reference>
<evidence type="ECO:0000313" key="2">
    <source>
        <dbReference type="Proteomes" id="UP000245489"/>
    </source>
</evidence>
<comment type="caution">
    <text evidence="1">The sequence shown here is derived from an EMBL/GenBank/DDBJ whole genome shotgun (WGS) entry which is preliminary data.</text>
</comment>
<evidence type="ECO:0000313" key="1">
    <source>
        <dbReference type="EMBL" id="PWK27070.1"/>
    </source>
</evidence>
<accession>A0A316E992</accession>
<organism evidence="1 2">
    <name type="scientific">Arcicella aurantiaca</name>
    <dbReference type="NCBI Taxonomy" id="591202"/>
    <lineage>
        <taxon>Bacteria</taxon>
        <taxon>Pseudomonadati</taxon>
        <taxon>Bacteroidota</taxon>
        <taxon>Cytophagia</taxon>
        <taxon>Cytophagales</taxon>
        <taxon>Flectobacillaceae</taxon>
        <taxon>Arcicella</taxon>
    </lineage>
</organism>
<protein>
    <submittedName>
        <fullName evidence="1">PD-(D/E)XK nuclease-like transposase</fullName>
    </submittedName>
</protein>
<proteinExistence type="predicted"/>
<name>A0A316E992_9BACT</name>
<dbReference type="Pfam" id="PF12784">
    <property type="entry name" value="PDDEXK_2"/>
    <property type="match status" value="1"/>
</dbReference>
<dbReference type="AlphaFoldDB" id="A0A316E992"/>
<sequence length="264" mass="30783">MLGNLDNEVIFKKAFTDKIVFKQFVKDILEIDVEIDTIETEKKFNPKIGHIDFELDIFAETIDKRVVIEIQKVEYDHNFDRFLHYFFMVIAEQQRRSAEYGIEQIVYMIVVLTAPYSINQKNGKPVKDEFLMVNINPKTFKGEERDIYGHQFVCLNPNHPDKETPKRIRDWLDLIYQSIHSPERPNVNESNEGIKRVVDLISFEDLSPVELAEAKKKESTKVASLKMKRSVALEIAQNLKNIGMSDDDILKVTGLTEIEIKYLE</sequence>
<keyword evidence="2" id="KW-1185">Reference proteome</keyword>